<organism evidence="2 3">
    <name type="scientific">Planoprotostelium fungivorum</name>
    <dbReference type="NCBI Taxonomy" id="1890364"/>
    <lineage>
        <taxon>Eukaryota</taxon>
        <taxon>Amoebozoa</taxon>
        <taxon>Evosea</taxon>
        <taxon>Variosea</taxon>
        <taxon>Cavosteliida</taxon>
        <taxon>Cavosteliaceae</taxon>
        <taxon>Planoprotostelium</taxon>
    </lineage>
</organism>
<name>A0A2P6MP91_9EUKA</name>
<protein>
    <submittedName>
        <fullName evidence="2">Uncharacterized protein</fullName>
    </submittedName>
</protein>
<evidence type="ECO:0000256" key="1">
    <source>
        <dbReference type="SAM" id="MobiDB-lite"/>
    </source>
</evidence>
<comment type="caution">
    <text evidence="2">The sequence shown here is derived from an EMBL/GenBank/DDBJ whole genome shotgun (WGS) entry which is preliminary data.</text>
</comment>
<sequence>MFPLSALTRHPKGPWSGQHNNPDTFNHETKARLVETLHPFYSYLFTCMCSNALDAHGVAKECTIRLSYVSHTHNHPFVMLSLFFLAIAKSNPILAIRIVIEEDKYVQG</sequence>
<reference evidence="2 3" key="1">
    <citation type="journal article" date="2018" name="Genome Biol. Evol.">
        <title>Multiple Roots of Fruiting Body Formation in Amoebozoa.</title>
        <authorList>
            <person name="Hillmann F."/>
            <person name="Forbes G."/>
            <person name="Novohradska S."/>
            <person name="Ferling I."/>
            <person name="Riege K."/>
            <person name="Groth M."/>
            <person name="Westermann M."/>
            <person name="Marz M."/>
            <person name="Spaller T."/>
            <person name="Winckler T."/>
            <person name="Schaap P."/>
            <person name="Glockner G."/>
        </authorList>
    </citation>
    <scope>NUCLEOTIDE SEQUENCE [LARGE SCALE GENOMIC DNA]</scope>
    <source>
        <strain evidence="2 3">Jena</strain>
    </source>
</reference>
<feature type="region of interest" description="Disordered" evidence="1">
    <location>
        <begin position="1"/>
        <end position="22"/>
    </location>
</feature>
<gene>
    <name evidence="2" type="ORF">PROFUN_02542</name>
</gene>
<accession>A0A2P6MP91</accession>
<dbReference type="Proteomes" id="UP000241769">
    <property type="component" value="Unassembled WGS sequence"/>
</dbReference>
<proteinExistence type="predicted"/>
<dbReference type="InParanoid" id="A0A2P6MP91"/>
<evidence type="ECO:0000313" key="2">
    <source>
        <dbReference type="EMBL" id="PRP73533.1"/>
    </source>
</evidence>
<evidence type="ECO:0000313" key="3">
    <source>
        <dbReference type="Proteomes" id="UP000241769"/>
    </source>
</evidence>
<dbReference type="EMBL" id="MDYQ01000599">
    <property type="protein sequence ID" value="PRP73533.1"/>
    <property type="molecule type" value="Genomic_DNA"/>
</dbReference>
<keyword evidence="3" id="KW-1185">Reference proteome</keyword>
<dbReference type="AlphaFoldDB" id="A0A2P6MP91"/>